<dbReference type="PROSITE" id="PS50887">
    <property type="entry name" value="GGDEF"/>
    <property type="match status" value="1"/>
</dbReference>
<keyword evidence="2" id="KW-0732">Signal</keyword>
<dbReference type="GO" id="GO:0043709">
    <property type="term" value="P:cell adhesion involved in single-species biofilm formation"/>
    <property type="evidence" value="ECO:0007669"/>
    <property type="project" value="TreeGrafter"/>
</dbReference>
<dbReference type="Gene3D" id="3.40.190.10">
    <property type="entry name" value="Periplasmic binding protein-like II"/>
    <property type="match status" value="2"/>
</dbReference>
<dbReference type="Pfam" id="PF00990">
    <property type="entry name" value="GGDEF"/>
    <property type="match status" value="1"/>
</dbReference>
<dbReference type="PANTHER" id="PTHR45138">
    <property type="entry name" value="REGULATORY COMPONENTS OF SENSORY TRANSDUCTION SYSTEM"/>
    <property type="match status" value="1"/>
</dbReference>
<dbReference type="InterPro" id="IPR029787">
    <property type="entry name" value="Nucleotide_cyclase"/>
</dbReference>
<evidence type="ECO:0000256" key="1">
    <source>
        <dbReference type="SAM" id="Phobius"/>
    </source>
</evidence>
<accession>A0A858BV64</accession>
<feature type="transmembrane region" description="Helical" evidence="1">
    <location>
        <begin position="277"/>
        <end position="298"/>
    </location>
</feature>
<proteinExistence type="predicted"/>
<dbReference type="InterPro" id="IPR001638">
    <property type="entry name" value="Solute-binding_3/MltF_N"/>
</dbReference>
<dbReference type="GO" id="GO:1902201">
    <property type="term" value="P:negative regulation of bacterial-type flagellum-dependent cell motility"/>
    <property type="evidence" value="ECO:0007669"/>
    <property type="project" value="TreeGrafter"/>
</dbReference>
<keyword evidence="1" id="KW-0812">Transmembrane</keyword>
<dbReference type="GO" id="GO:0052621">
    <property type="term" value="F:diguanylate cyclase activity"/>
    <property type="evidence" value="ECO:0007669"/>
    <property type="project" value="TreeGrafter"/>
</dbReference>
<dbReference type="Pfam" id="PF00497">
    <property type="entry name" value="SBP_bac_3"/>
    <property type="match status" value="1"/>
</dbReference>
<dbReference type="NCBIfam" id="TIGR00254">
    <property type="entry name" value="GGDEF"/>
    <property type="match status" value="1"/>
</dbReference>
<dbReference type="SMART" id="SM00267">
    <property type="entry name" value="GGDEF"/>
    <property type="match status" value="1"/>
</dbReference>
<feature type="chain" id="PRO_5032738489" evidence="2">
    <location>
        <begin position="27"/>
        <end position="578"/>
    </location>
</feature>
<feature type="domain" description="GGDEF" evidence="3">
    <location>
        <begin position="447"/>
        <end position="575"/>
    </location>
</feature>
<dbReference type="EMBL" id="CP048649">
    <property type="protein sequence ID" value="QIB68810.1"/>
    <property type="molecule type" value="Genomic_DNA"/>
</dbReference>
<dbReference type="InterPro" id="IPR050469">
    <property type="entry name" value="Diguanylate_Cyclase"/>
</dbReference>
<dbReference type="InterPro" id="IPR000160">
    <property type="entry name" value="GGDEF_dom"/>
</dbReference>
<name>A0A858BV64_9FIRM</name>
<protein>
    <submittedName>
        <fullName evidence="4">Diguanylate cyclase</fullName>
    </submittedName>
</protein>
<gene>
    <name evidence="4" type="ORF">Ami103574_05510</name>
</gene>
<dbReference type="GO" id="GO:0005886">
    <property type="term" value="C:plasma membrane"/>
    <property type="evidence" value="ECO:0007669"/>
    <property type="project" value="TreeGrafter"/>
</dbReference>
<feature type="signal peptide" evidence="2">
    <location>
        <begin position="1"/>
        <end position="26"/>
    </location>
</feature>
<keyword evidence="5" id="KW-1185">Reference proteome</keyword>
<dbReference type="SMART" id="SM00062">
    <property type="entry name" value="PBPb"/>
    <property type="match status" value="1"/>
</dbReference>
<evidence type="ECO:0000256" key="2">
    <source>
        <dbReference type="SAM" id="SignalP"/>
    </source>
</evidence>
<dbReference type="InterPro" id="IPR043128">
    <property type="entry name" value="Rev_trsase/Diguanyl_cyclase"/>
</dbReference>
<dbReference type="RefSeq" id="WP_163065673.1">
    <property type="nucleotide sequence ID" value="NZ_CP048649.1"/>
</dbReference>
<dbReference type="SUPFAM" id="SSF53850">
    <property type="entry name" value="Periplasmic binding protein-like II"/>
    <property type="match status" value="1"/>
</dbReference>
<evidence type="ECO:0000313" key="5">
    <source>
        <dbReference type="Proteomes" id="UP000466848"/>
    </source>
</evidence>
<dbReference type="SUPFAM" id="SSF55073">
    <property type="entry name" value="Nucleotide cyclase"/>
    <property type="match status" value="1"/>
</dbReference>
<dbReference type="Proteomes" id="UP000466848">
    <property type="component" value="Chromosome"/>
</dbReference>
<evidence type="ECO:0000259" key="3">
    <source>
        <dbReference type="PROSITE" id="PS50887"/>
    </source>
</evidence>
<sequence length="578" mass="64905">MKRKLRISIWIMGIFLLLESPPGVQADTSLLDLTASNVSLTQEEKDYIQEKHVIRAIAVDGAAPIMYVDKEGEPQGISRMLMEEISKRTGLIFEYAVYDDMVSALASDYDIFMGMPHQYASEGMIFSEPYLQGKSILYLNAALNVNDLQGKRYAAVRGRTLPEGIEPENAIYYGSRLESIEAVNKGEADYGYGNAFSVNFYTWNKGYKNLVTIPVGKEDREYCLVFPKDNSLLISIVNKTIEGIDKSDIQKMVLDSMISGERPVNFTMIMDNYGEKIILIGCLLMSILLLSIVSYMQVNGRLRMQNQKYEQLSALSDEYLYEYFARTDRLVFSEKCQSLFADAGAEEVVRQKLKELHSRPKTDGNTIITLPLGEEETGVFKAVHFSIYHHNGKLNSVIGKLIDISQEAAEKEELLISAQIDGLTGLYNPVTTRQLITSRLKGKGPLKMDGLMLVDCDHFKSINDSYGHLAGDQMLKLLSRSLEKTFEKKAIIGRIGGDEFAVYVRNISSPAFIKEKCDQLKKTLQEEEAEIALSVSIGIALVVGETDYDTVFDRADQALYQAKRNGRDQAVFYDEASQ</sequence>
<dbReference type="AlphaFoldDB" id="A0A858BV64"/>
<keyword evidence="1" id="KW-0472">Membrane</keyword>
<organism evidence="4 5">
    <name type="scientific">Aminipila butyrica</name>
    <dbReference type="NCBI Taxonomy" id="433296"/>
    <lineage>
        <taxon>Bacteria</taxon>
        <taxon>Bacillati</taxon>
        <taxon>Bacillota</taxon>
        <taxon>Clostridia</taxon>
        <taxon>Peptostreptococcales</taxon>
        <taxon>Anaerovoracaceae</taxon>
        <taxon>Aminipila</taxon>
    </lineage>
</organism>
<dbReference type="CDD" id="cd01949">
    <property type="entry name" value="GGDEF"/>
    <property type="match status" value="1"/>
</dbReference>
<evidence type="ECO:0000313" key="4">
    <source>
        <dbReference type="EMBL" id="QIB68810.1"/>
    </source>
</evidence>
<reference evidence="4 5" key="1">
    <citation type="submission" date="2020-02" db="EMBL/GenBank/DDBJ databases">
        <authorList>
            <person name="Kim Y.B."/>
            <person name="Roh S.W."/>
        </authorList>
    </citation>
    <scope>NUCLEOTIDE SEQUENCE [LARGE SCALE GENOMIC DNA]</scope>
    <source>
        <strain evidence="4 5">DSM 103574</strain>
    </source>
</reference>
<dbReference type="PANTHER" id="PTHR45138:SF9">
    <property type="entry name" value="DIGUANYLATE CYCLASE DGCM-RELATED"/>
    <property type="match status" value="1"/>
</dbReference>
<dbReference type="KEGG" id="abut:Ami103574_05510"/>
<dbReference type="Gene3D" id="3.30.70.270">
    <property type="match status" value="1"/>
</dbReference>
<keyword evidence="1" id="KW-1133">Transmembrane helix</keyword>